<evidence type="ECO:0000256" key="6">
    <source>
        <dbReference type="ARBA" id="ARBA00022801"/>
    </source>
</evidence>
<gene>
    <name evidence="10" type="ORF">TSUD_53750</name>
</gene>
<comment type="similarity">
    <text evidence="2">Belongs to the peptidase C26 family.</text>
</comment>
<evidence type="ECO:0000256" key="3">
    <source>
        <dbReference type="ARBA" id="ARBA00012886"/>
    </source>
</evidence>
<comment type="subcellular location">
    <subcellularLocation>
        <location evidence="1">Secreted</location>
        <location evidence="1">Extracellular space</location>
    </subcellularLocation>
</comment>
<evidence type="ECO:0000256" key="7">
    <source>
        <dbReference type="PIRSR" id="PIRSR615527-1"/>
    </source>
</evidence>
<organism evidence="10 11">
    <name type="scientific">Trifolium subterraneum</name>
    <name type="common">Subterranean clover</name>
    <dbReference type="NCBI Taxonomy" id="3900"/>
    <lineage>
        <taxon>Eukaryota</taxon>
        <taxon>Viridiplantae</taxon>
        <taxon>Streptophyta</taxon>
        <taxon>Embryophyta</taxon>
        <taxon>Tracheophyta</taxon>
        <taxon>Spermatophyta</taxon>
        <taxon>Magnoliopsida</taxon>
        <taxon>eudicotyledons</taxon>
        <taxon>Gunneridae</taxon>
        <taxon>Pentapetalae</taxon>
        <taxon>rosids</taxon>
        <taxon>fabids</taxon>
        <taxon>Fabales</taxon>
        <taxon>Fabaceae</taxon>
        <taxon>Papilionoideae</taxon>
        <taxon>50 kb inversion clade</taxon>
        <taxon>NPAAA clade</taxon>
        <taxon>Hologalegina</taxon>
        <taxon>IRL clade</taxon>
        <taxon>Trifolieae</taxon>
        <taxon>Trifolium</taxon>
    </lineage>
</organism>
<keyword evidence="11" id="KW-1185">Reference proteome</keyword>
<dbReference type="PANTHER" id="PTHR11315:SF0">
    <property type="entry name" value="FOLATE GAMMA-GLUTAMYL HYDROLASE"/>
    <property type="match status" value="1"/>
</dbReference>
<evidence type="ECO:0000256" key="5">
    <source>
        <dbReference type="ARBA" id="ARBA00022729"/>
    </source>
</evidence>
<dbReference type="SUPFAM" id="SSF52317">
    <property type="entry name" value="Class I glutamine amidotransferase-like"/>
    <property type="match status" value="1"/>
</dbReference>
<dbReference type="OrthoDB" id="1724056at2759"/>
<evidence type="ECO:0000256" key="1">
    <source>
        <dbReference type="ARBA" id="ARBA00004239"/>
    </source>
</evidence>
<dbReference type="Pfam" id="PF07722">
    <property type="entry name" value="Peptidase_C26"/>
    <property type="match status" value="1"/>
</dbReference>
<feature type="signal peptide" evidence="9">
    <location>
        <begin position="1"/>
        <end position="23"/>
    </location>
</feature>
<sequence>MSKDTVLFLFFIAIFQCFLSTKSYNSGTGIIPLTQLHHDSLVSLPVSCPPPDRSLYYQPVIGILSHPGDGAFGRHSNATGASFIHASYVKFVEAAGARVVPLIYNEPPEMLLKKLELVNGVLFTGGSVKDGLYFETVGTIFKKVLEKNEARDHFPLYAICLGFELITMIISEDDNILEEFKAKNQASTIQFVESAHIEGTVFQR</sequence>
<feature type="active site" description="Nucleophile" evidence="7">
    <location>
        <position position="160"/>
    </location>
</feature>
<reference evidence="11" key="1">
    <citation type="journal article" date="2017" name="Front. Plant Sci.">
        <title>Climate Clever Clovers: New Paradigm to Reduce the Environmental Footprint of Ruminants by Breeding Low Methanogenic Forages Utilizing Haplotype Variation.</title>
        <authorList>
            <person name="Kaur P."/>
            <person name="Appels R."/>
            <person name="Bayer P.E."/>
            <person name="Keeble-Gagnere G."/>
            <person name="Wang J."/>
            <person name="Hirakawa H."/>
            <person name="Shirasawa K."/>
            <person name="Vercoe P."/>
            <person name="Stefanova K."/>
            <person name="Durmic Z."/>
            <person name="Nichols P."/>
            <person name="Revell C."/>
            <person name="Isobe S.N."/>
            <person name="Edwards D."/>
            <person name="Erskine W."/>
        </authorList>
    </citation>
    <scope>NUCLEOTIDE SEQUENCE [LARGE SCALE GENOMIC DNA]</scope>
    <source>
        <strain evidence="11">cv. Daliak</strain>
    </source>
</reference>
<keyword evidence="6" id="KW-0378">Hydrolase</keyword>
<name>A0A2Z6MJG0_TRISU</name>
<accession>A0A2Z6MJG0</accession>
<evidence type="ECO:0000256" key="4">
    <source>
        <dbReference type="ARBA" id="ARBA00022525"/>
    </source>
</evidence>
<dbReference type="Gene3D" id="3.40.50.880">
    <property type="match status" value="1"/>
</dbReference>
<dbReference type="AlphaFoldDB" id="A0A2Z6MJG0"/>
<comment type="caution">
    <text evidence="8">Lacks conserved residue(s) required for the propagation of feature annotation.</text>
</comment>
<evidence type="ECO:0000256" key="9">
    <source>
        <dbReference type="SAM" id="SignalP"/>
    </source>
</evidence>
<dbReference type="InterPro" id="IPR015527">
    <property type="entry name" value="Pept_C26_g-glut_hydrolase"/>
</dbReference>
<dbReference type="Proteomes" id="UP000242715">
    <property type="component" value="Unassembled WGS sequence"/>
</dbReference>
<evidence type="ECO:0000313" key="11">
    <source>
        <dbReference type="Proteomes" id="UP000242715"/>
    </source>
</evidence>
<feature type="chain" id="PRO_5016336083" description="folate gamma-glutamyl hydrolase" evidence="9">
    <location>
        <begin position="24"/>
        <end position="204"/>
    </location>
</feature>
<dbReference type="InterPro" id="IPR029062">
    <property type="entry name" value="Class_I_gatase-like"/>
</dbReference>
<dbReference type="PANTHER" id="PTHR11315">
    <property type="entry name" value="PROTEASE FAMILY C26 GAMMA-GLUTAMYL HYDROLASE"/>
    <property type="match status" value="1"/>
</dbReference>
<dbReference type="EMBL" id="DF973487">
    <property type="protein sequence ID" value="GAU32248.1"/>
    <property type="molecule type" value="Genomic_DNA"/>
</dbReference>
<dbReference type="GO" id="GO:0046900">
    <property type="term" value="P:tetrahydrofolylpolyglutamate metabolic process"/>
    <property type="evidence" value="ECO:0007669"/>
    <property type="project" value="TreeGrafter"/>
</dbReference>
<dbReference type="EC" id="3.4.19.9" evidence="3"/>
<dbReference type="GO" id="GO:0005576">
    <property type="term" value="C:extracellular region"/>
    <property type="evidence" value="ECO:0007669"/>
    <property type="project" value="UniProtKB-SubCell"/>
</dbReference>
<dbReference type="GO" id="GO:0005773">
    <property type="term" value="C:vacuole"/>
    <property type="evidence" value="ECO:0007669"/>
    <property type="project" value="TreeGrafter"/>
</dbReference>
<evidence type="ECO:0000256" key="8">
    <source>
        <dbReference type="PROSITE-ProRule" id="PRU00607"/>
    </source>
</evidence>
<evidence type="ECO:0000313" key="10">
    <source>
        <dbReference type="EMBL" id="GAU32248.1"/>
    </source>
</evidence>
<dbReference type="InterPro" id="IPR011697">
    <property type="entry name" value="Peptidase_C26"/>
</dbReference>
<keyword evidence="4" id="KW-0964">Secreted</keyword>
<dbReference type="PROSITE" id="PS51275">
    <property type="entry name" value="PEPTIDASE_C26_GGH"/>
    <property type="match status" value="1"/>
</dbReference>
<protein>
    <recommendedName>
        <fullName evidence="3">folate gamma-glutamyl hydrolase</fullName>
        <ecNumber evidence="3">3.4.19.9</ecNumber>
    </recommendedName>
</protein>
<evidence type="ECO:0000256" key="2">
    <source>
        <dbReference type="ARBA" id="ARBA00011083"/>
    </source>
</evidence>
<proteinExistence type="inferred from homology"/>
<keyword evidence="5 9" id="KW-0732">Signal</keyword>
<dbReference type="GO" id="GO:0034722">
    <property type="term" value="F:gamma-glutamyl-peptidase activity"/>
    <property type="evidence" value="ECO:0007669"/>
    <property type="project" value="UniProtKB-EC"/>
</dbReference>